<dbReference type="Pfam" id="PF22936">
    <property type="entry name" value="Pol_BBD"/>
    <property type="match status" value="1"/>
</dbReference>
<feature type="domain" description="Retrovirus-related Pol polyprotein from transposon TNT 1-94-like beta-barrel" evidence="1">
    <location>
        <begin position="214"/>
        <end position="294"/>
    </location>
</feature>
<gene>
    <name evidence="3" type="primary">LOC111019837</name>
</gene>
<sequence length="315" mass="36177">MRRLRILEHSYEDSTQISRLMRVRANPDDEGRLRENRKKDSKAWSISQKEFQGNSKVLVVRLQSLRRDFETLMVKNGEWIADFLSRAMTIVSQMRSYDEMITDQIIVEKVAPKFGKNDHLMNRGCGRGGFRCRGRGFGRGRVRFERQRQSYEQTSNKNGVRCYHCKSYGHIKADGWYNDQRTNFAANNEVSTNAGSSTLFMAHVETNQKLSDVWFVDSGCSNHMTSTKSIFRELDEAEKMKVQLRNCKDLQVEGKGMMAIETIHSKLKLLHNVQFGPDLGYNLLSVAQLMASGYSIIFDDGACVIKDKQTGQEMV</sequence>
<evidence type="ECO:0000259" key="1">
    <source>
        <dbReference type="Pfam" id="PF22936"/>
    </source>
</evidence>
<dbReference type="RefSeq" id="XP_022152027.1">
    <property type="nucleotide sequence ID" value="XM_022296335.1"/>
</dbReference>
<dbReference type="PANTHER" id="PTHR35317:SF35">
    <property type="entry name" value="DUF4219 DOMAIN-CONTAINING PROTEIN"/>
    <property type="match status" value="1"/>
</dbReference>
<proteinExistence type="predicted"/>
<dbReference type="GeneID" id="111019837"/>
<accession>A0A6J1DF29</accession>
<protein>
    <submittedName>
        <fullName evidence="3">Uncharacterized protein LOC111019837</fullName>
    </submittedName>
</protein>
<keyword evidence="2" id="KW-1185">Reference proteome</keyword>
<dbReference type="OrthoDB" id="1748410at2759"/>
<evidence type="ECO:0000313" key="3">
    <source>
        <dbReference type="RefSeq" id="XP_022152027.1"/>
    </source>
</evidence>
<dbReference type="AlphaFoldDB" id="A0A6J1DF29"/>
<organism evidence="2 3">
    <name type="scientific">Momordica charantia</name>
    <name type="common">Bitter gourd</name>
    <name type="synonym">Balsam pear</name>
    <dbReference type="NCBI Taxonomy" id="3673"/>
    <lineage>
        <taxon>Eukaryota</taxon>
        <taxon>Viridiplantae</taxon>
        <taxon>Streptophyta</taxon>
        <taxon>Embryophyta</taxon>
        <taxon>Tracheophyta</taxon>
        <taxon>Spermatophyta</taxon>
        <taxon>Magnoliopsida</taxon>
        <taxon>eudicotyledons</taxon>
        <taxon>Gunneridae</taxon>
        <taxon>Pentapetalae</taxon>
        <taxon>rosids</taxon>
        <taxon>fabids</taxon>
        <taxon>Cucurbitales</taxon>
        <taxon>Cucurbitaceae</taxon>
        <taxon>Momordiceae</taxon>
        <taxon>Momordica</taxon>
    </lineage>
</organism>
<dbReference type="Proteomes" id="UP000504603">
    <property type="component" value="Unplaced"/>
</dbReference>
<dbReference type="InterPro" id="IPR054722">
    <property type="entry name" value="PolX-like_BBD"/>
</dbReference>
<evidence type="ECO:0000313" key="2">
    <source>
        <dbReference type="Proteomes" id="UP000504603"/>
    </source>
</evidence>
<name>A0A6J1DF29_MOMCH</name>
<dbReference type="PANTHER" id="PTHR35317">
    <property type="entry name" value="OS04G0629600 PROTEIN"/>
    <property type="match status" value="1"/>
</dbReference>
<dbReference type="KEGG" id="mcha:111019837"/>
<reference evidence="3" key="1">
    <citation type="submission" date="2025-08" db="UniProtKB">
        <authorList>
            <consortium name="RefSeq"/>
        </authorList>
    </citation>
    <scope>IDENTIFICATION</scope>
    <source>
        <strain evidence="3">OHB3-1</strain>
    </source>
</reference>